<protein>
    <submittedName>
        <fullName evidence="1">Uncharacterized protein</fullName>
    </submittedName>
</protein>
<reference evidence="1 2" key="1">
    <citation type="submission" date="2013-11" db="EMBL/GenBank/DDBJ databases">
        <title>The Genome Sequence of Phytophthora parasitica P1569.</title>
        <authorList>
            <consortium name="The Broad Institute Genomics Platform"/>
            <person name="Russ C."/>
            <person name="Tyler B."/>
            <person name="Panabieres F."/>
            <person name="Shan W."/>
            <person name="Tripathy S."/>
            <person name="Grunwald N."/>
            <person name="Machado M."/>
            <person name="Johnson C.S."/>
            <person name="Arredondo F."/>
            <person name="Hong C."/>
            <person name="Coffey M."/>
            <person name="Young S.K."/>
            <person name="Zeng Q."/>
            <person name="Gargeya S."/>
            <person name="Fitzgerald M."/>
            <person name="Abouelleil A."/>
            <person name="Alvarado L."/>
            <person name="Chapman S.B."/>
            <person name="Gainer-Dewar J."/>
            <person name="Goldberg J."/>
            <person name="Griggs A."/>
            <person name="Gujja S."/>
            <person name="Hansen M."/>
            <person name="Howarth C."/>
            <person name="Imamovic A."/>
            <person name="Ireland A."/>
            <person name="Larimer J."/>
            <person name="McCowan C."/>
            <person name="Murphy C."/>
            <person name="Pearson M."/>
            <person name="Poon T.W."/>
            <person name="Priest M."/>
            <person name="Roberts A."/>
            <person name="Saif S."/>
            <person name="Shea T."/>
            <person name="Sykes S."/>
            <person name="Wortman J."/>
            <person name="Nusbaum C."/>
            <person name="Birren B."/>
        </authorList>
    </citation>
    <scope>NUCLEOTIDE SEQUENCE [LARGE SCALE GENOMIC DNA]</scope>
    <source>
        <strain evidence="1 2">P1569</strain>
    </source>
</reference>
<comment type="caution">
    <text evidence="1">The sequence shown here is derived from an EMBL/GenBank/DDBJ whole genome shotgun (WGS) entry which is preliminary data.</text>
</comment>
<proteinExistence type="predicted"/>
<evidence type="ECO:0000313" key="1">
    <source>
        <dbReference type="EMBL" id="ETI33478.1"/>
    </source>
</evidence>
<sequence length="61" mass="6750">MYARAKNLEGAGCSSLSKPVKMFEAIQPNPSNNTQSFSFIDCWLHRWMLGASKQLPPGLPP</sequence>
<gene>
    <name evidence="1" type="ORF">F443_19847</name>
</gene>
<dbReference type="AlphaFoldDB" id="V9E4M5"/>
<evidence type="ECO:0000313" key="2">
    <source>
        <dbReference type="Proteomes" id="UP000018721"/>
    </source>
</evidence>
<accession>V9E4M5</accession>
<dbReference type="Proteomes" id="UP000018721">
    <property type="component" value="Unassembled WGS sequence"/>
</dbReference>
<name>V9E4M5_PHYNI</name>
<organism evidence="1 2">
    <name type="scientific">Phytophthora nicotianae P1569</name>
    <dbReference type="NCBI Taxonomy" id="1317065"/>
    <lineage>
        <taxon>Eukaryota</taxon>
        <taxon>Sar</taxon>
        <taxon>Stramenopiles</taxon>
        <taxon>Oomycota</taxon>
        <taxon>Peronosporomycetes</taxon>
        <taxon>Peronosporales</taxon>
        <taxon>Peronosporaceae</taxon>
        <taxon>Phytophthora</taxon>
    </lineage>
</organism>
<keyword evidence="2" id="KW-1185">Reference proteome</keyword>
<dbReference type="EMBL" id="ANIZ01003439">
    <property type="protein sequence ID" value="ETI33478.1"/>
    <property type="molecule type" value="Genomic_DNA"/>
</dbReference>
<dbReference type="HOGENOM" id="CLU_2927632_0_0_1"/>